<keyword evidence="2 5" id="KW-0238">DNA-binding</keyword>
<dbReference type="InterPro" id="IPR018060">
    <property type="entry name" value="HTH_AraC"/>
</dbReference>
<reference evidence="5 6" key="1">
    <citation type="submission" date="2019-07" db="EMBL/GenBank/DDBJ databases">
        <title>Genomic Encyclopedia of Archaeal and Bacterial Type Strains, Phase II (KMG-II): from individual species to whole genera.</title>
        <authorList>
            <person name="Goeker M."/>
        </authorList>
    </citation>
    <scope>NUCLEOTIDE SEQUENCE [LARGE SCALE GENOMIC DNA]</scope>
    <source>
        <strain evidence="5 6">DSM 17527</strain>
    </source>
</reference>
<dbReference type="GO" id="GO:0043565">
    <property type="term" value="F:sequence-specific DNA binding"/>
    <property type="evidence" value="ECO:0007669"/>
    <property type="project" value="InterPro"/>
</dbReference>
<evidence type="ECO:0000313" key="6">
    <source>
        <dbReference type="Proteomes" id="UP000324376"/>
    </source>
</evidence>
<protein>
    <submittedName>
        <fullName evidence="5">AraC-like DNA-binding protein</fullName>
    </submittedName>
</protein>
<proteinExistence type="predicted"/>
<dbReference type="Pfam" id="PF12833">
    <property type="entry name" value="HTH_18"/>
    <property type="match status" value="1"/>
</dbReference>
<dbReference type="PROSITE" id="PS00041">
    <property type="entry name" value="HTH_ARAC_FAMILY_1"/>
    <property type="match status" value="1"/>
</dbReference>
<dbReference type="PANTHER" id="PTHR47893:SF1">
    <property type="entry name" value="REGULATORY PROTEIN PCHR"/>
    <property type="match status" value="1"/>
</dbReference>
<dbReference type="Gene3D" id="1.10.10.60">
    <property type="entry name" value="Homeodomain-like"/>
    <property type="match status" value="2"/>
</dbReference>
<dbReference type="InterPro" id="IPR018062">
    <property type="entry name" value="HTH_AraC-typ_CS"/>
</dbReference>
<evidence type="ECO:0000259" key="4">
    <source>
        <dbReference type="PROSITE" id="PS01124"/>
    </source>
</evidence>
<comment type="caution">
    <text evidence="5">The sequence shown here is derived from an EMBL/GenBank/DDBJ whole genome shotgun (WGS) entry which is preliminary data.</text>
</comment>
<evidence type="ECO:0000313" key="5">
    <source>
        <dbReference type="EMBL" id="TYP72120.1"/>
    </source>
</evidence>
<dbReference type="AlphaFoldDB" id="A0A5S5C1B0"/>
<dbReference type="Proteomes" id="UP000324376">
    <property type="component" value="Unassembled WGS sequence"/>
</dbReference>
<gene>
    <name evidence="5" type="ORF">BD809_1074</name>
</gene>
<organism evidence="5 6">
    <name type="scientific">Aquimarina intermedia</name>
    <dbReference type="NCBI Taxonomy" id="350814"/>
    <lineage>
        <taxon>Bacteria</taxon>
        <taxon>Pseudomonadati</taxon>
        <taxon>Bacteroidota</taxon>
        <taxon>Flavobacteriia</taxon>
        <taxon>Flavobacteriales</taxon>
        <taxon>Flavobacteriaceae</taxon>
        <taxon>Aquimarina</taxon>
    </lineage>
</organism>
<dbReference type="OrthoDB" id="799767at2"/>
<dbReference type="PANTHER" id="PTHR47893">
    <property type="entry name" value="REGULATORY PROTEIN PCHR"/>
    <property type="match status" value="1"/>
</dbReference>
<evidence type="ECO:0000256" key="1">
    <source>
        <dbReference type="ARBA" id="ARBA00023015"/>
    </source>
</evidence>
<evidence type="ECO:0000256" key="3">
    <source>
        <dbReference type="ARBA" id="ARBA00023163"/>
    </source>
</evidence>
<keyword evidence="6" id="KW-1185">Reference proteome</keyword>
<dbReference type="PROSITE" id="PS01124">
    <property type="entry name" value="HTH_ARAC_FAMILY_2"/>
    <property type="match status" value="1"/>
</dbReference>
<keyword evidence="1" id="KW-0805">Transcription regulation</keyword>
<name>A0A5S5C1B0_9FLAO</name>
<sequence length="327" mass="37489">MEFRFKSSTCIGEELVKSFNKDFKISFLSEGEHSEFTGGVTGTVKEIHVDKTFVLFQDYTSTDIESHTVQVVQNQPVFLLQYVLEGELHVALHEDASTALTLGKNLYTLFYIPKSTYVYKYSSDKSQVLNVYFTKSFLESKMGTGILKSSKKYQKALKKDQPCSFFDDGLMINNQLRNIIKDLLTCSFESIIRQSYIESKLAELLLVSLTSNRSLGSRKKIRDEDKERVSSIEDYIRTNLKEDLTIEKLSQLAGFNTSKFKTVFKQIYGIPVFKYITSLRIEKATELILNHGYTIAQASYEVGYKNPQHFTVAFKRQLGYLPSKLLN</sequence>
<feature type="domain" description="HTH araC/xylS-type" evidence="4">
    <location>
        <begin position="230"/>
        <end position="327"/>
    </location>
</feature>
<keyword evidence="3" id="KW-0804">Transcription</keyword>
<accession>A0A5S5C1B0</accession>
<dbReference type="InterPro" id="IPR009057">
    <property type="entry name" value="Homeodomain-like_sf"/>
</dbReference>
<dbReference type="SMART" id="SM00342">
    <property type="entry name" value="HTH_ARAC"/>
    <property type="match status" value="1"/>
</dbReference>
<dbReference type="EMBL" id="VNHU01000007">
    <property type="protein sequence ID" value="TYP72120.1"/>
    <property type="molecule type" value="Genomic_DNA"/>
</dbReference>
<dbReference type="RefSeq" id="WP_148783009.1">
    <property type="nucleotide sequence ID" value="NZ_VNHU01000007.1"/>
</dbReference>
<dbReference type="GO" id="GO:0003700">
    <property type="term" value="F:DNA-binding transcription factor activity"/>
    <property type="evidence" value="ECO:0007669"/>
    <property type="project" value="InterPro"/>
</dbReference>
<dbReference type="InterPro" id="IPR053142">
    <property type="entry name" value="PchR_regulatory_protein"/>
</dbReference>
<dbReference type="SUPFAM" id="SSF46689">
    <property type="entry name" value="Homeodomain-like"/>
    <property type="match status" value="2"/>
</dbReference>
<evidence type="ECO:0000256" key="2">
    <source>
        <dbReference type="ARBA" id="ARBA00023125"/>
    </source>
</evidence>